<dbReference type="Pfam" id="PF00293">
    <property type="entry name" value="NUDIX"/>
    <property type="match status" value="1"/>
</dbReference>
<dbReference type="PROSITE" id="PS00893">
    <property type="entry name" value="NUDIX_BOX"/>
    <property type="match status" value="1"/>
</dbReference>
<dbReference type="InterPro" id="IPR015797">
    <property type="entry name" value="NUDIX_hydrolase-like_dom_sf"/>
</dbReference>
<proteinExistence type="inferred from homology"/>
<dbReference type="EMBL" id="JAVXUO010001499">
    <property type="protein sequence ID" value="KAK2981626.1"/>
    <property type="molecule type" value="Genomic_DNA"/>
</dbReference>
<dbReference type="GO" id="GO:0047631">
    <property type="term" value="F:ADP-ribose diphosphatase activity"/>
    <property type="evidence" value="ECO:0007669"/>
    <property type="project" value="TreeGrafter"/>
</dbReference>
<dbReference type="PANTHER" id="PTHR13994:SF13">
    <property type="entry name" value="FI03680P"/>
    <property type="match status" value="1"/>
</dbReference>
<protein>
    <recommendedName>
        <fullName evidence="3">Nudix hydrolase domain-containing protein</fullName>
    </recommendedName>
</protein>
<evidence type="ECO:0000313" key="4">
    <source>
        <dbReference type="EMBL" id="KAK2981626.1"/>
    </source>
</evidence>
<dbReference type="Pfam" id="PF18290">
    <property type="entry name" value="Nudix_hydro"/>
    <property type="match status" value="1"/>
</dbReference>
<dbReference type="PRINTS" id="PR01356">
    <property type="entry name" value="GFGPROTEIN"/>
</dbReference>
<name>A0AA88RLZ6_9ASTE</name>
<dbReference type="InterPro" id="IPR020084">
    <property type="entry name" value="NUDIX_hydrolase_CS"/>
</dbReference>
<gene>
    <name evidence="4" type="ORF">RJ640_012908</name>
</gene>
<comment type="similarity">
    <text evidence="1">Belongs to the Nudix hydrolase family.</text>
</comment>
<evidence type="ECO:0000256" key="1">
    <source>
        <dbReference type="ARBA" id="ARBA00005582"/>
    </source>
</evidence>
<keyword evidence="2" id="KW-0378">Hydrolase</keyword>
<dbReference type="CDD" id="cd04670">
    <property type="entry name" value="NUDIX_ASFGF2_Nudt6"/>
    <property type="match status" value="1"/>
</dbReference>
<dbReference type="InterPro" id="IPR040618">
    <property type="entry name" value="Pre-Nudix"/>
</dbReference>
<dbReference type="GO" id="GO:0035529">
    <property type="term" value="F:NADH pyrophosphatase activity"/>
    <property type="evidence" value="ECO:0007669"/>
    <property type="project" value="TreeGrafter"/>
</dbReference>
<sequence length="387" mass="43471">MELKLFDAKPVFLSKPFGSKRELLSPFLSSKHIAGAKVFPNLCSCKGNSWKASCLGTSQNASISSFGPENIAVDTCSYRINGTNGTNPSMYFRETSLLDAFDDEYGGVIVNPERLPSNPNIFASILRSSLFQWKIKEKKGVWLKLPLDKSELVPVAVKEGFQYHHAERGYVMMTYWIPGGPCMLPANASHQVGVGGFVINDNNEVLVVQEKYSAPALAGLWKLPTGFIHESEEIFTGAVREVKEETGVRTLSMIYVLCGYITYQIILSFFSMVDTEFVEIIAFRHAHNVAFEKSDLFFICMLKPLSTQIMADDLEIQAAKWMPLVEFVEQPLIHGDCMFKLIIDICIARMGKRYCGLSVHKVVSKFDDRLSTLYYNIVNVQDFCQGR</sequence>
<dbReference type="Proteomes" id="UP001187471">
    <property type="component" value="Unassembled WGS sequence"/>
</dbReference>
<evidence type="ECO:0000259" key="3">
    <source>
        <dbReference type="PROSITE" id="PS51462"/>
    </source>
</evidence>
<dbReference type="AlphaFoldDB" id="A0AA88RLZ6"/>
<dbReference type="PANTHER" id="PTHR13994">
    <property type="entry name" value="NUDIX HYDROLASE RELATED"/>
    <property type="match status" value="1"/>
</dbReference>
<accession>A0AA88RLZ6</accession>
<dbReference type="Gene3D" id="3.40.630.30">
    <property type="match status" value="1"/>
</dbReference>
<dbReference type="GO" id="GO:0051287">
    <property type="term" value="F:NAD binding"/>
    <property type="evidence" value="ECO:0007669"/>
    <property type="project" value="TreeGrafter"/>
</dbReference>
<keyword evidence="5" id="KW-1185">Reference proteome</keyword>
<reference evidence="4" key="1">
    <citation type="submission" date="2022-12" db="EMBL/GenBank/DDBJ databases">
        <title>Draft genome assemblies for two species of Escallonia (Escalloniales).</title>
        <authorList>
            <person name="Chanderbali A."/>
            <person name="Dervinis C."/>
            <person name="Anghel I."/>
            <person name="Soltis D."/>
            <person name="Soltis P."/>
            <person name="Zapata F."/>
        </authorList>
    </citation>
    <scope>NUCLEOTIDE SEQUENCE</scope>
    <source>
        <strain evidence="4">UCBG92.1500</strain>
        <tissue evidence="4">Leaf</tissue>
    </source>
</reference>
<dbReference type="PROSITE" id="PS51462">
    <property type="entry name" value="NUDIX"/>
    <property type="match status" value="1"/>
</dbReference>
<organism evidence="4 5">
    <name type="scientific">Escallonia rubra</name>
    <dbReference type="NCBI Taxonomy" id="112253"/>
    <lineage>
        <taxon>Eukaryota</taxon>
        <taxon>Viridiplantae</taxon>
        <taxon>Streptophyta</taxon>
        <taxon>Embryophyta</taxon>
        <taxon>Tracheophyta</taxon>
        <taxon>Spermatophyta</taxon>
        <taxon>Magnoliopsida</taxon>
        <taxon>eudicotyledons</taxon>
        <taxon>Gunneridae</taxon>
        <taxon>Pentapetalae</taxon>
        <taxon>asterids</taxon>
        <taxon>campanulids</taxon>
        <taxon>Escalloniales</taxon>
        <taxon>Escalloniaceae</taxon>
        <taxon>Escallonia</taxon>
    </lineage>
</organism>
<dbReference type="Gene3D" id="3.90.79.10">
    <property type="entry name" value="Nucleoside Triphosphate Pyrophosphohydrolase"/>
    <property type="match status" value="1"/>
</dbReference>
<dbReference type="FunFam" id="3.40.630.30:FF:000016">
    <property type="entry name" value="nudix hydrolase 2"/>
    <property type="match status" value="1"/>
</dbReference>
<feature type="domain" description="Nudix hydrolase" evidence="3">
    <location>
        <begin position="189"/>
        <end position="344"/>
    </location>
</feature>
<dbReference type="InterPro" id="IPR000086">
    <property type="entry name" value="NUDIX_hydrolase_dom"/>
</dbReference>
<dbReference type="SUPFAM" id="SSF55811">
    <property type="entry name" value="Nudix"/>
    <property type="match status" value="1"/>
</dbReference>
<dbReference type="InterPro" id="IPR003293">
    <property type="entry name" value="Nudix_hydrolase6-like"/>
</dbReference>
<evidence type="ECO:0000256" key="2">
    <source>
        <dbReference type="ARBA" id="ARBA00022801"/>
    </source>
</evidence>
<evidence type="ECO:0000313" key="5">
    <source>
        <dbReference type="Proteomes" id="UP001187471"/>
    </source>
</evidence>
<comment type="caution">
    <text evidence="4">The sequence shown here is derived from an EMBL/GenBank/DDBJ whole genome shotgun (WGS) entry which is preliminary data.</text>
</comment>